<keyword evidence="4 7" id="KW-0812">Transmembrane</keyword>
<protein>
    <submittedName>
        <fullName evidence="9">Nitrate ABC transporter permease</fullName>
    </submittedName>
</protein>
<sequence length="260" mass="28158">MNERAARQLAGPGNSGRAPLIDSVLLVGGLLLSWELASTVLGIEVLPSPWRTLVQLRHEFTSPDFGAHLAETSKAFFSALLLAVVGGIALGLVLGARRLAGDVMEPVLIALYSIPKISLYPIILLIFGLGISAKIAFGVIHGIIPIVIFTMTAVRNIRPVYMRCIRVHRLTPWQGAWHVLIPAAVPEIVAGLRIGFSLTLLGTLLGEMFASQRGIGHLLMLAIDRNNPPTIMALALMLFLFATAVSIALLQWDRRLRRGN</sequence>
<keyword evidence="6 7" id="KW-0472">Membrane</keyword>
<accession>A0A2N4U8J6</accession>
<feature type="transmembrane region" description="Helical" evidence="7">
    <location>
        <begin position="230"/>
        <end position="250"/>
    </location>
</feature>
<evidence type="ECO:0000313" key="10">
    <source>
        <dbReference type="Proteomes" id="UP000234190"/>
    </source>
</evidence>
<dbReference type="InterPro" id="IPR000515">
    <property type="entry name" value="MetI-like"/>
</dbReference>
<keyword evidence="3" id="KW-1003">Cell membrane</keyword>
<dbReference type="PANTHER" id="PTHR30151">
    <property type="entry name" value="ALKANE SULFONATE ABC TRANSPORTER-RELATED, MEMBRANE SUBUNIT"/>
    <property type="match status" value="1"/>
</dbReference>
<dbReference type="GO" id="GO:0055085">
    <property type="term" value="P:transmembrane transport"/>
    <property type="evidence" value="ECO:0007669"/>
    <property type="project" value="InterPro"/>
</dbReference>
<comment type="caution">
    <text evidence="9">The sequence shown here is derived from an EMBL/GenBank/DDBJ whole genome shotgun (WGS) entry which is preliminary data.</text>
</comment>
<keyword evidence="10" id="KW-1185">Reference proteome</keyword>
<name>A0A2N4U8J6_9BURK</name>
<reference evidence="9 10" key="1">
    <citation type="submission" date="2017-10" db="EMBL/GenBank/DDBJ databases">
        <title>Two draft genome sequences of Pusillimonas sp. strains isolated from a nitrate- and radionuclide-contaminated groundwater in Russia.</title>
        <authorList>
            <person name="Grouzdev D.S."/>
            <person name="Tourova T.P."/>
            <person name="Goeva M.A."/>
            <person name="Babich T.L."/>
            <person name="Sokolova D.S."/>
            <person name="Abdullin R."/>
            <person name="Poltaraus A.B."/>
            <person name="Toshchakov S.V."/>
            <person name="Nazina T.N."/>
        </authorList>
    </citation>
    <scope>NUCLEOTIDE SEQUENCE [LARGE SCALE GENOMIC DNA]</scope>
    <source>
        <strain evidence="9 10">JR1/69-3-13</strain>
    </source>
</reference>
<feature type="transmembrane region" description="Helical" evidence="7">
    <location>
        <begin position="75"/>
        <end position="95"/>
    </location>
</feature>
<proteinExistence type="inferred from homology"/>
<evidence type="ECO:0000256" key="1">
    <source>
        <dbReference type="ARBA" id="ARBA00004651"/>
    </source>
</evidence>
<feature type="transmembrane region" description="Helical" evidence="7">
    <location>
        <begin position="20"/>
        <end position="43"/>
    </location>
</feature>
<dbReference type="InterPro" id="IPR035906">
    <property type="entry name" value="MetI-like_sf"/>
</dbReference>
<comment type="similarity">
    <text evidence="7">Belongs to the binding-protein-dependent transport system permease family.</text>
</comment>
<feature type="domain" description="ABC transmembrane type-1" evidence="8">
    <location>
        <begin position="69"/>
        <end position="249"/>
    </location>
</feature>
<dbReference type="Gene3D" id="1.10.3720.10">
    <property type="entry name" value="MetI-like"/>
    <property type="match status" value="1"/>
</dbReference>
<keyword evidence="5 7" id="KW-1133">Transmembrane helix</keyword>
<comment type="subcellular location">
    <subcellularLocation>
        <location evidence="1 7">Cell membrane</location>
        <topology evidence="1 7">Multi-pass membrane protein</topology>
    </subcellularLocation>
</comment>
<evidence type="ECO:0000259" key="8">
    <source>
        <dbReference type="PROSITE" id="PS50928"/>
    </source>
</evidence>
<dbReference type="Proteomes" id="UP000234190">
    <property type="component" value="Unassembled WGS sequence"/>
</dbReference>
<dbReference type="CDD" id="cd06261">
    <property type="entry name" value="TM_PBP2"/>
    <property type="match status" value="1"/>
</dbReference>
<dbReference type="RefSeq" id="WP_102072662.1">
    <property type="nucleotide sequence ID" value="NZ_PDNW01000002.1"/>
</dbReference>
<dbReference type="GO" id="GO:0005886">
    <property type="term" value="C:plasma membrane"/>
    <property type="evidence" value="ECO:0007669"/>
    <property type="project" value="UniProtKB-SubCell"/>
</dbReference>
<dbReference type="Pfam" id="PF00528">
    <property type="entry name" value="BPD_transp_1"/>
    <property type="match status" value="1"/>
</dbReference>
<evidence type="ECO:0000256" key="7">
    <source>
        <dbReference type="RuleBase" id="RU363032"/>
    </source>
</evidence>
<dbReference type="PANTHER" id="PTHR30151:SF0">
    <property type="entry name" value="ABC TRANSPORTER PERMEASE PROTEIN MJ0413-RELATED"/>
    <property type="match status" value="1"/>
</dbReference>
<evidence type="ECO:0000256" key="4">
    <source>
        <dbReference type="ARBA" id="ARBA00022692"/>
    </source>
</evidence>
<dbReference type="SUPFAM" id="SSF161098">
    <property type="entry name" value="MetI-like"/>
    <property type="match status" value="1"/>
</dbReference>
<feature type="transmembrane region" description="Helical" evidence="7">
    <location>
        <begin position="107"/>
        <end position="129"/>
    </location>
</feature>
<keyword evidence="2 7" id="KW-0813">Transport</keyword>
<evidence type="ECO:0000256" key="3">
    <source>
        <dbReference type="ARBA" id="ARBA00022475"/>
    </source>
</evidence>
<evidence type="ECO:0000256" key="5">
    <source>
        <dbReference type="ARBA" id="ARBA00022989"/>
    </source>
</evidence>
<dbReference type="EMBL" id="PDNW01000002">
    <property type="protein sequence ID" value="PLC51342.1"/>
    <property type="molecule type" value="Genomic_DNA"/>
</dbReference>
<gene>
    <name evidence="9" type="ORF">CR159_03735</name>
</gene>
<evidence type="ECO:0000256" key="6">
    <source>
        <dbReference type="ARBA" id="ARBA00023136"/>
    </source>
</evidence>
<organism evidence="9 10">
    <name type="scientific">Pollutimonas subterranea</name>
    <dbReference type="NCBI Taxonomy" id="2045210"/>
    <lineage>
        <taxon>Bacteria</taxon>
        <taxon>Pseudomonadati</taxon>
        <taxon>Pseudomonadota</taxon>
        <taxon>Betaproteobacteria</taxon>
        <taxon>Burkholderiales</taxon>
        <taxon>Alcaligenaceae</taxon>
        <taxon>Pollutimonas</taxon>
    </lineage>
</organism>
<dbReference type="PROSITE" id="PS50928">
    <property type="entry name" value="ABC_TM1"/>
    <property type="match status" value="1"/>
</dbReference>
<dbReference type="OrthoDB" id="3173654at2"/>
<evidence type="ECO:0000256" key="2">
    <source>
        <dbReference type="ARBA" id="ARBA00022448"/>
    </source>
</evidence>
<feature type="transmembrane region" description="Helical" evidence="7">
    <location>
        <begin position="135"/>
        <end position="154"/>
    </location>
</feature>
<dbReference type="AlphaFoldDB" id="A0A2N4U8J6"/>
<evidence type="ECO:0000313" key="9">
    <source>
        <dbReference type="EMBL" id="PLC51342.1"/>
    </source>
</evidence>